<protein>
    <recommendedName>
        <fullName evidence="3">Variable large protein</fullName>
    </recommendedName>
</protein>
<reference evidence="1 2" key="1">
    <citation type="submission" date="2018-05" db="EMBL/GenBank/DDBJ databases">
        <title>Micromonospora atacamensis sp. nov., a novel actinobacteria isolated from high altitude Atacama Desert soil.</title>
        <authorList>
            <person name="Carro L."/>
            <person name="Golinska P."/>
            <person name="Klenk H.-P."/>
            <person name="Goodfellow M."/>
        </authorList>
    </citation>
    <scope>NUCLEOTIDE SEQUENCE [LARGE SCALE GENOMIC DNA]</scope>
    <source>
        <strain evidence="1 2">5R2A7</strain>
    </source>
</reference>
<accession>A0A317DDW2</accession>
<name>A0A317DDW2_9ACTN</name>
<proteinExistence type="predicted"/>
<evidence type="ECO:0000313" key="1">
    <source>
        <dbReference type="EMBL" id="PWR12594.1"/>
    </source>
</evidence>
<gene>
    <name evidence="1" type="ORF">DKT68_02850</name>
</gene>
<sequence length="91" mass="8823">MKAALVAIAAAGEPSAADFKKILTGLDQKVTEVASTGGDSKVATALREFGVLASKAAAAPDPAAAADNTAFEKAGANITAACKAAGVSVTF</sequence>
<comment type="caution">
    <text evidence="1">The sequence shown here is derived from an EMBL/GenBank/DDBJ whole genome shotgun (WGS) entry which is preliminary data.</text>
</comment>
<organism evidence="1 2">
    <name type="scientific">Micromonospora acroterricola</name>
    <dbReference type="NCBI Taxonomy" id="2202421"/>
    <lineage>
        <taxon>Bacteria</taxon>
        <taxon>Bacillati</taxon>
        <taxon>Actinomycetota</taxon>
        <taxon>Actinomycetes</taxon>
        <taxon>Micromonosporales</taxon>
        <taxon>Micromonosporaceae</taxon>
        <taxon>Micromonospora</taxon>
    </lineage>
</organism>
<dbReference type="Proteomes" id="UP000245410">
    <property type="component" value="Unassembled WGS sequence"/>
</dbReference>
<keyword evidence="2" id="KW-1185">Reference proteome</keyword>
<dbReference type="AlphaFoldDB" id="A0A317DDW2"/>
<evidence type="ECO:0000313" key="2">
    <source>
        <dbReference type="Proteomes" id="UP000245410"/>
    </source>
</evidence>
<evidence type="ECO:0008006" key="3">
    <source>
        <dbReference type="Google" id="ProtNLM"/>
    </source>
</evidence>
<dbReference type="EMBL" id="QGKR01000098">
    <property type="protein sequence ID" value="PWR12594.1"/>
    <property type="molecule type" value="Genomic_DNA"/>
</dbReference>